<organism evidence="1 2">
    <name type="scientific">Bionectria ochroleuca</name>
    <name type="common">Gliocladium roseum</name>
    <dbReference type="NCBI Taxonomy" id="29856"/>
    <lineage>
        <taxon>Eukaryota</taxon>
        <taxon>Fungi</taxon>
        <taxon>Dikarya</taxon>
        <taxon>Ascomycota</taxon>
        <taxon>Pezizomycotina</taxon>
        <taxon>Sordariomycetes</taxon>
        <taxon>Hypocreomycetidae</taxon>
        <taxon>Hypocreales</taxon>
        <taxon>Bionectriaceae</taxon>
        <taxon>Clonostachys</taxon>
    </lineage>
</organism>
<proteinExistence type="predicted"/>
<sequence length="158" mass="17070">MALLGSCTNALVPQVLAYGIDDQTSVTSPFILLEFLPGSTAMDEARLYNITDRGPVPNQFRQAFYRSMAATHASSVLLGRTKKGMLTFYVYLQVQIASARLPQIGTVSRSQDGSFTVGPIPGLGVPFNTAASFIRAWSANAKYPASRLMLVRSNSPYG</sequence>
<dbReference type="AlphaFoldDB" id="A0A8H7NMP7"/>
<evidence type="ECO:0000313" key="2">
    <source>
        <dbReference type="Proteomes" id="UP000616885"/>
    </source>
</evidence>
<evidence type="ECO:0000313" key="1">
    <source>
        <dbReference type="EMBL" id="KAF9758505.1"/>
    </source>
</evidence>
<reference evidence="1" key="1">
    <citation type="submission" date="2020-10" db="EMBL/GenBank/DDBJ databases">
        <title>High-Quality Genome Resource of Clonostachys rosea strain S41 by Oxford Nanopore Long-Read Sequencing.</title>
        <authorList>
            <person name="Wang H."/>
        </authorList>
    </citation>
    <scope>NUCLEOTIDE SEQUENCE</scope>
    <source>
        <strain evidence="1">S41</strain>
    </source>
</reference>
<accession>A0A8H7NMP7</accession>
<dbReference type="EMBL" id="JADCTT010000001">
    <property type="protein sequence ID" value="KAF9758505.1"/>
    <property type="molecule type" value="Genomic_DNA"/>
</dbReference>
<name>A0A8H7NMP7_BIOOC</name>
<gene>
    <name evidence="1" type="ORF">IM811_000199</name>
</gene>
<dbReference type="Proteomes" id="UP000616885">
    <property type="component" value="Unassembled WGS sequence"/>
</dbReference>
<protein>
    <submittedName>
        <fullName evidence="1">Uncharacterized protein</fullName>
    </submittedName>
</protein>
<comment type="caution">
    <text evidence="1">The sequence shown here is derived from an EMBL/GenBank/DDBJ whole genome shotgun (WGS) entry which is preliminary data.</text>
</comment>